<keyword evidence="2" id="KW-1185">Reference proteome</keyword>
<reference evidence="1" key="2">
    <citation type="submission" date="2023-06" db="EMBL/GenBank/DDBJ databases">
        <authorList>
            <consortium name="Lawrence Berkeley National Laboratory"/>
            <person name="Haridas S."/>
            <person name="Hensen N."/>
            <person name="Bonometti L."/>
            <person name="Westerberg I."/>
            <person name="Brannstrom I.O."/>
            <person name="Guillou S."/>
            <person name="Cros-Aarteil S."/>
            <person name="Calhoun S."/>
            <person name="Kuo A."/>
            <person name="Mondo S."/>
            <person name="Pangilinan J."/>
            <person name="Riley R."/>
            <person name="Labutti K."/>
            <person name="Andreopoulos B."/>
            <person name="Lipzen A."/>
            <person name="Chen C."/>
            <person name="Yanf M."/>
            <person name="Daum C."/>
            <person name="Ng V."/>
            <person name="Clum A."/>
            <person name="Steindorff A."/>
            <person name="Ohm R."/>
            <person name="Martin F."/>
            <person name="Silar P."/>
            <person name="Natvig D."/>
            <person name="Lalanne C."/>
            <person name="Gautier V."/>
            <person name="Ament-Velasquez S.L."/>
            <person name="Kruys A."/>
            <person name="Hutchinson M.I."/>
            <person name="Powell A.J."/>
            <person name="Barry K."/>
            <person name="Miller A.N."/>
            <person name="Grigoriev I.V."/>
            <person name="Debuchy R."/>
            <person name="Gladieux P."/>
            <person name="Thoren M.H."/>
            <person name="Johannesson H."/>
        </authorList>
    </citation>
    <scope>NUCLEOTIDE SEQUENCE</scope>
    <source>
        <strain evidence="1">CBS 314.62</strain>
    </source>
</reference>
<dbReference type="Gene3D" id="3.10.450.50">
    <property type="match status" value="1"/>
</dbReference>
<protein>
    <recommendedName>
        <fullName evidence="3">SnoaL-like domain-containing protein</fullName>
    </recommendedName>
</protein>
<dbReference type="InterPro" id="IPR032710">
    <property type="entry name" value="NTF2-like_dom_sf"/>
</dbReference>
<gene>
    <name evidence="1" type="ORF">B0T22DRAFT_486173</name>
</gene>
<dbReference type="Proteomes" id="UP001270362">
    <property type="component" value="Unassembled WGS sequence"/>
</dbReference>
<dbReference type="EMBL" id="JAULSO010000001">
    <property type="protein sequence ID" value="KAK3692205.1"/>
    <property type="molecule type" value="Genomic_DNA"/>
</dbReference>
<name>A0AAE0XFE9_9PEZI</name>
<organism evidence="1 2">
    <name type="scientific">Podospora appendiculata</name>
    <dbReference type="NCBI Taxonomy" id="314037"/>
    <lineage>
        <taxon>Eukaryota</taxon>
        <taxon>Fungi</taxon>
        <taxon>Dikarya</taxon>
        <taxon>Ascomycota</taxon>
        <taxon>Pezizomycotina</taxon>
        <taxon>Sordariomycetes</taxon>
        <taxon>Sordariomycetidae</taxon>
        <taxon>Sordariales</taxon>
        <taxon>Podosporaceae</taxon>
        <taxon>Podospora</taxon>
    </lineage>
</organism>
<dbReference type="AlphaFoldDB" id="A0AAE0XFE9"/>
<reference evidence="1" key="1">
    <citation type="journal article" date="2023" name="Mol. Phylogenet. Evol.">
        <title>Genome-scale phylogeny and comparative genomics of the fungal order Sordariales.</title>
        <authorList>
            <person name="Hensen N."/>
            <person name="Bonometti L."/>
            <person name="Westerberg I."/>
            <person name="Brannstrom I.O."/>
            <person name="Guillou S."/>
            <person name="Cros-Aarteil S."/>
            <person name="Calhoun S."/>
            <person name="Haridas S."/>
            <person name="Kuo A."/>
            <person name="Mondo S."/>
            <person name="Pangilinan J."/>
            <person name="Riley R."/>
            <person name="LaButti K."/>
            <person name="Andreopoulos B."/>
            <person name="Lipzen A."/>
            <person name="Chen C."/>
            <person name="Yan M."/>
            <person name="Daum C."/>
            <person name="Ng V."/>
            <person name="Clum A."/>
            <person name="Steindorff A."/>
            <person name="Ohm R.A."/>
            <person name="Martin F."/>
            <person name="Silar P."/>
            <person name="Natvig D.O."/>
            <person name="Lalanne C."/>
            <person name="Gautier V."/>
            <person name="Ament-Velasquez S.L."/>
            <person name="Kruys A."/>
            <person name="Hutchinson M.I."/>
            <person name="Powell A.J."/>
            <person name="Barry K."/>
            <person name="Miller A.N."/>
            <person name="Grigoriev I.V."/>
            <person name="Debuchy R."/>
            <person name="Gladieux P."/>
            <person name="Hiltunen Thoren M."/>
            <person name="Johannesson H."/>
        </authorList>
    </citation>
    <scope>NUCLEOTIDE SEQUENCE</scope>
    <source>
        <strain evidence="1">CBS 314.62</strain>
    </source>
</reference>
<evidence type="ECO:0008006" key="3">
    <source>
        <dbReference type="Google" id="ProtNLM"/>
    </source>
</evidence>
<dbReference type="SUPFAM" id="SSF54427">
    <property type="entry name" value="NTF2-like"/>
    <property type="match status" value="1"/>
</dbReference>
<sequence>MRPDEFAPSLDLILELSDLCAAFATKQPVSSILSHFSSLSPSPILIHEHGLPQLAPFLGRDFRGRDGVTAYFAAVSACLTYANMEFSNYVVDPVSRKVSVRGAAVFTWTSTGQSWDEVFTYVLAFDDELKVDKYEIWADSGAAYLASRGEL</sequence>
<proteinExistence type="predicted"/>
<comment type="caution">
    <text evidence="1">The sequence shown here is derived from an EMBL/GenBank/DDBJ whole genome shotgun (WGS) entry which is preliminary data.</text>
</comment>
<evidence type="ECO:0000313" key="1">
    <source>
        <dbReference type="EMBL" id="KAK3692205.1"/>
    </source>
</evidence>
<accession>A0AAE0XFE9</accession>
<evidence type="ECO:0000313" key="2">
    <source>
        <dbReference type="Proteomes" id="UP001270362"/>
    </source>
</evidence>